<comment type="similarity">
    <text evidence="2">Belongs to the ORC6 family.</text>
</comment>
<evidence type="ECO:0000259" key="7">
    <source>
        <dbReference type="Pfam" id="PF05460"/>
    </source>
</evidence>
<keyword evidence="4" id="KW-0238">DNA-binding</keyword>
<evidence type="ECO:0000256" key="6">
    <source>
        <dbReference type="SAM" id="MobiDB-lite"/>
    </source>
</evidence>
<dbReference type="Pfam" id="PF05460">
    <property type="entry name" value="ORC6"/>
    <property type="match status" value="1"/>
</dbReference>
<evidence type="ECO:0000313" key="10">
    <source>
        <dbReference type="Proteomes" id="UP001159405"/>
    </source>
</evidence>
<feature type="domain" description="ORC6 second cyclin-like" evidence="8">
    <location>
        <begin position="94"/>
        <end position="177"/>
    </location>
</feature>
<accession>A0ABN8P9J5</accession>
<dbReference type="PANTHER" id="PTHR13394:SF0">
    <property type="entry name" value="ORIGIN RECOGNITION COMPLEX SUBUNIT 6"/>
    <property type="match status" value="1"/>
</dbReference>
<name>A0ABN8P9J5_9CNID</name>
<sequence>MEEESLRSMSKRLGITSGEVLKKAAELQRLMDVRGCAMALTSVAKPVICLEIAAFGLNIPVDKNVAIRLSGMTKKAYIHAFKTIECVLGKQKELTIKDLAVQFGCMEASNLAHQIYQRYKEAFVKDVEDISHPIFVATALFTACKHQKIKVDKTKLLNLLATKRSTFDSLHKKMEKVIPTLESAVNNKRTSKRSYGFLDKVNEIVEDQSHSSKLSKTDEEATDREDRDKEYEEWKQKIIESATKALSAGKKTVEKQKS</sequence>
<reference evidence="9 10" key="1">
    <citation type="submission" date="2022-05" db="EMBL/GenBank/DDBJ databases">
        <authorList>
            <consortium name="Genoscope - CEA"/>
            <person name="William W."/>
        </authorList>
    </citation>
    <scope>NUCLEOTIDE SEQUENCE [LARGE SCALE GENOMIC DNA]</scope>
</reference>
<dbReference type="InterPro" id="IPR020529">
    <property type="entry name" value="ORC6_met/pln"/>
</dbReference>
<dbReference type="Pfam" id="PF21913">
    <property type="entry name" value="ORC6_2nd"/>
    <property type="match status" value="1"/>
</dbReference>
<evidence type="ECO:0000259" key="8">
    <source>
        <dbReference type="Pfam" id="PF21913"/>
    </source>
</evidence>
<keyword evidence="5" id="KW-0539">Nucleus</keyword>
<dbReference type="InterPro" id="IPR054113">
    <property type="entry name" value="ORC6_cyclin-like_2nd"/>
</dbReference>
<evidence type="ECO:0000256" key="2">
    <source>
        <dbReference type="ARBA" id="ARBA00010840"/>
    </source>
</evidence>
<dbReference type="CDD" id="cd11583">
    <property type="entry name" value="Orc6_mid"/>
    <property type="match status" value="1"/>
</dbReference>
<keyword evidence="10" id="KW-1185">Reference proteome</keyword>
<dbReference type="EMBL" id="CALNXK010000061">
    <property type="protein sequence ID" value="CAH3138802.1"/>
    <property type="molecule type" value="Genomic_DNA"/>
</dbReference>
<gene>
    <name evidence="9" type="ORF">PLOB_00040318</name>
</gene>
<comment type="caution">
    <text evidence="9">The sequence shown here is derived from an EMBL/GenBank/DDBJ whole genome shotgun (WGS) entry which is preliminary data.</text>
</comment>
<proteinExistence type="inferred from homology"/>
<comment type="subcellular location">
    <subcellularLocation>
        <location evidence="1">Nucleus</location>
    </subcellularLocation>
</comment>
<dbReference type="PANTHER" id="PTHR13394">
    <property type="entry name" value="ORIGIN RECOGNITION COMPLEX SUBUNIT 6"/>
    <property type="match status" value="1"/>
</dbReference>
<evidence type="ECO:0000313" key="9">
    <source>
        <dbReference type="EMBL" id="CAH3138802.1"/>
    </source>
</evidence>
<organism evidence="9 10">
    <name type="scientific">Porites lobata</name>
    <dbReference type="NCBI Taxonomy" id="104759"/>
    <lineage>
        <taxon>Eukaryota</taxon>
        <taxon>Metazoa</taxon>
        <taxon>Cnidaria</taxon>
        <taxon>Anthozoa</taxon>
        <taxon>Hexacorallia</taxon>
        <taxon>Scleractinia</taxon>
        <taxon>Fungiina</taxon>
        <taxon>Poritidae</taxon>
        <taxon>Porites</taxon>
    </lineage>
</organism>
<feature type="region of interest" description="Disordered" evidence="6">
    <location>
        <begin position="207"/>
        <end position="230"/>
    </location>
</feature>
<evidence type="ECO:0008006" key="11">
    <source>
        <dbReference type="Google" id="ProtNLM"/>
    </source>
</evidence>
<protein>
    <recommendedName>
        <fullName evidence="11">Origin recognition complex subunit 6</fullName>
    </recommendedName>
</protein>
<evidence type="ECO:0000256" key="3">
    <source>
        <dbReference type="ARBA" id="ARBA00022705"/>
    </source>
</evidence>
<feature type="domain" description="ORC6 first cyclin-like" evidence="7">
    <location>
        <begin position="9"/>
        <end position="91"/>
    </location>
</feature>
<evidence type="ECO:0000256" key="5">
    <source>
        <dbReference type="ARBA" id="ARBA00023242"/>
    </source>
</evidence>
<dbReference type="Proteomes" id="UP001159405">
    <property type="component" value="Unassembled WGS sequence"/>
</dbReference>
<evidence type="ECO:0000256" key="4">
    <source>
        <dbReference type="ARBA" id="ARBA00023125"/>
    </source>
</evidence>
<dbReference type="InterPro" id="IPR008721">
    <property type="entry name" value="ORC6_cyclin_first"/>
</dbReference>
<keyword evidence="3" id="KW-0235">DNA replication</keyword>
<dbReference type="Gene3D" id="1.10.472.10">
    <property type="entry name" value="Cyclin-like"/>
    <property type="match status" value="1"/>
</dbReference>
<evidence type="ECO:0000256" key="1">
    <source>
        <dbReference type="ARBA" id="ARBA00004123"/>
    </source>
</evidence>